<dbReference type="SUPFAM" id="SSF52540">
    <property type="entry name" value="P-loop containing nucleoside triphosphate hydrolases"/>
    <property type="match status" value="1"/>
</dbReference>
<feature type="domain" description="ATPase dynein-related AAA" evidence="2">
    <location>
        <begin position="126"/>
        <end position="305"/>
    </location>
</feature>
<dbReference type="GeneID" id="77175896"/>
<organism evidence="3 4">
    <name type="scientific">Campylobacter ureolyticus</name>
    <dbReference type="NCBI Taxonomy" id="827"/>
    <lineage>
        <taxon>Bacteria</taxon>
        <taxon>Pseudomonadati</taxon>
        <taxon>Campylobacterota</taxon>
        <taxon>Epsilonproteobacteria</taxon>
        <taxon>Campylobacterales</taxon>
        <taxon>Campylobacteraceae</taxon>
        <taxon>Campylobacter</taxon>
    </lineage>
</organism>
<keyword evidence="3" id="KW-0255">Endonuclease</keyword>
<sequence length="440" mass="51690">MDIKNSEVDLESEYRKFLKKNGITSYVNYLRQIKPYNLGEISDEFKNINLYEISDPEDYKKIKDKITSSSKYKDITKKSKKAMNASLNWYEKFLKERESQSSTQNSDKSNKNDTHRKHIDKPHQRIFFGAPGTGKSYLLNEEAKECFKKECCERVTFHPNYMYGNFVGAFKPFPKKIGKQESITYEYIPGVLLRQLTKALQNQDKNYLLIIEEINRANVAAVFGDIFQLLDRDESGDSEYSIAASIELQEFLKKNLTNSKLTSNIREKMGDDFSRVFLPSNLYIWATMNSADQGVMPIDTAFKRRWEFRYIGIDDAVDKSFEKYKFQINSSEVVKWDDFRKEVNKRLSKLNIPEDKLIGPYFISKSILQNYKPSKLTEVVKDKFLMYLYEDAARAYRSLLFAENSYSTYSNLCKEFQKDALNLFKYKLELKTEKIEETKE</sequence>
<protein>
    <submittedName>
        <fullName evidence="3">Type II restriction endonuclease</fullName>
    </submittedName>
</protein>
<dbReference type="GO" id="GO:0016887">
    <property type="term" value="F:ATP hydrolysis activity"/>
    <property type="evidence" value="ECO:0007669"/>
    <property type="project" value="InterPro"/>
</dbReference>
<dbReference type="Gene3D" id="3.40.50.300">
    <property type="entry name" value="P-loop containing nucleotide triphosphate hydrolases"/>
    <property type="match status" value="1"/>
</dbReference>
<keyword evidence="3" id="KW-0378">Hydrolase</keyword>
<dbReference type="AlphaFoldDB" id="A0AAE7JPJ5"/>
<dbReference type="GO" id="GO:0004519">
    <property type="term" value="F:endonuclease activity"/>
    <property type="evidence" value="ECO:0007669"/>
    <property type="project" value="UniProtKB-KW"/>
</dbReference>
<dbReference type="PANTHER" id="PTHR37291">
    <property type="entry name" value="5-METHYLCYTOSINE-SPECIFIC RESTRICTION ENZYME B"/>
    <property type="match status" value="1"/>
</dbReference>
<dbReference type="InterPro" id="IPR027417">
    <property type="entry name" value="P-loop_NTPase"/>
</dbReference>
<dbReference type="GO" id="GO:0005524">
    <property type="term" value="F:ATP binding"/>
    <property type="evidence" value="ECO:0007669"/>
    <property type="project" value="InterPro"/>
</dbReference>
<gene>
    <name evidence="3" type="ORF">CURT_0995</name>
</gene>
<dbReference type="Proteomes" id="UP000509722">
    <property type="component" value="Chromosome"/>
</dbReference>
<dbReference type="Pfam" id="PF07728">
    <property type="entry name" value="AAA_5"/>
    <property type="match status" value="1"/>
</dbReference>
<dbReference type="InterPro" id="IPR052934">
    <property type="entry name" value="Methyl-DNA_Rec/Restrict_Enz"/>
</dbReference>
<proteinExistence type="predicted"/>
<evidence type="ECO:0000313" key="4">
    <source>
        <dbReference type="Proteomes" id="UP000509722"/>
    </source>
</evidence>
<feature type="region of interest" description="Disordered" evidence="1">
    <location>
        <begin position="96"/>
        <end position="126"/>
    </location>
</feature>
<evidence type="ECO:0000313" key="3">
    <source>
        <dbReference type="EMBL" id="QKF84477.1"/>
    </source>
</evidence>
<dbReference type="PANTHER" id="PTHR37291:SF1">
    <property type="entry name" value="TYPE IV METHYL-DIRECTED RESTRICTION ENZYME ECOKMCRB SUBUNIT"/>
    <property type="match status" value="1"/>
</dbReference>
<keyword evidence="3" id="KW-0540">Nuclease</keyword>
<name>A0AAE7JPJ5_9BACT</name>
<evidence type="ECO:0000259" key="2">
    <source>
        <dbReference type="Pfam" id="PF07728"/>
    </source>
</evidence>
<evidence type="ECO:0000256" key="1">
    <source>
        <dbReference type="SAM" id="MobiDB-lite"/>
    </source>
</evidence>
<accession>A0AAE7JPJ5</accession>
<dbReference type="InterPro" id="IPR011704">
    <property type="entry name" value="ATPase_dyneun-rel_AAA"/>
</dbReference>
<dbReference type="EMBL" id="CP053832">
    <property type="protein sequence ID" value="QKF84477.1"/>
    <property type="molecule type" value="Genomic_DNA"/>
</dbReference>
<dbReference type="RefSeq" id="WP_018713170.1">
    <property type="nucleotide sequence ID" value="NZ_CP053832.1"/>
</dbReference>
<reference evidence="3 4" key="1">
    <citation type="submission" date="2020-05" db="EMBL/GenBank/DDBJ databases">
        <title>Complete genome sequencing of Campylobacter and Arcobacter type strains.</title>
        <authorList>
            <person name="Miller W.G."/>
            <person name="Yee E."/>
        </authorList>
    </citation>
    <scope>NUCLEOTIDE SEQUENCE [LARGE SCALE GENOMIC DNA]</scope>
    <source>
        <strain evidence="3 4">LMG 6451</strain>
    </source>
</reference>